<dbReference type="KEGG" id="pje:CRM71_04780"/>
<dbReference type="EMBL" id="FZNZ01000012">
    <property type="protein sequence ID" value="SNR81746.1"/>
    <property type="molecule type" value="Genomic_DNA"/>
</dbReference>
<reference evidence="1 2" key="1">
    <citation type="submission" date="2017-06" db="EMBL/GenBank/DDBJ databases">
        <authorList>
            <person name="Varghese N."/>
            <person name="Submissions S."/>
        </authorList>
    </citation>
    <scope>NUCLEOTIDE SEQUENCE [LARGE SCALE GENOMIC DNA]</scope>
    <source>
        <strain evidence="1 2">DSM 26989</strain>
    </source>
</reference>
<dbReference type="Pfam" id="PF01757">
    <property type="entry name" value="Acyl_transf_3"/>
    <property type="match status" value="1"/>
</dbReference>
<dbReference type="RefSeq" id="WP_089366106.1">
    <property type="nucleotide sequence ID" value="NZ_CP023863.1"/>
</dbReference>
<comment type="caution">
    <text evidence="1">The sequence shown here is derived from an EMBL/GenBank/DDBJ whole genome shotgun (WGS) entry which is preliminary data.</text>
</comment>
<organism evidence="1 2">
    <name type="scientific">Prevotella jejuni</name>
    <dbReference type="NCBI Taxonomy" id="1177574"/>
    <lineage>
        <taxon>Bacteria</taxon>
        <taxon>Pseudomonadati</taxon>
        <taxon>Bacteroidota</taxon>
        <taxon>Bacteroidia</taxon>
        <taxon>Bacteroidales</taxon>
        <taxon>Prevotellaceae</taxon>
        <taxon>Prevotella</taxon>
    </lineage>
</organism>
<evidence type="ECO:0000313" key="2">
    <source>
        <dbReference type="Proteomes" id="UP000198427"/>
    </source>
</evidence>
<protein>
    <submittedName>
        <fullName evidence="1">Surface polysaccharide O-acyltransferase, integral membrane enzyme</fullName>
    </submittedName>
</protein>
<dbReference type="GO" id="GO:0016747">
    <property type="term" value="F:acyltransferase activity, transferring groups other than amino-acyl groups"/>
    <property type="evidence" value="ECO:0007669"/>
    <property type="project" value="InterPro"/>
</dbReference>
<dbReference type="InterPro" id="IPR002656">
    <property type="entry name" value="Acyl_transf_3_dom"/>
</dbReference>
<sequence length="351" mass="40612">MDKIKERYSNFELLRIVAMILVLIVHVLICLPRPTTAFVIAEPFKAISFYFTDAISIICVNVFILISGWFGINLRLQRLSILLFQVFFFAIVIWGVLVFIEPSKYMNLQSLTTVLMLNGSDYWFIKAYLGLYFLSPILNVFVEKVDQKYYRDILILLYIFQTIYGWFSIDGAAWIAGGYSAFSFICLYLLGRYLKKYGDTINVGRYFRICSLSKGNLLLLFSSIVFLLTFLAYTVTYLGIPIEGRLFTYTNPLVILESIVLVLLFSKIKFKSSIINRIAFSCLAIYLLHGNELILRPYYGKWIAQWYSCETTTSFVMRTSFLIFVVFIMAISLDQIRLVLSKIIFSKSKCV</sequence>
<gene>
    <name evidence="1" type="ORF">SAMN06265364_11255</name>
</gene>
<dbReference type="OrthoDB" id="1082824at2"/>
<accession>A0A2K9HGB1</accession>
<dbReference type="AlphaFoldDB" id="A0A2K9HGB1"/>
<dbReference type="Proteomes" id="UP000198427">
    <property type="component" value="Unassembled WGS sequence"/>
</dbReference>
<evidence type="ECO:0000313" key="1">
    <source>
        <dbReference type="EMBL" id="SNR81746.1"/>
    </source>
</evidence>
<name>A0A2K9HGB1_9BACT</name>
<dbReference type="GeneID" id="94028742"/>
<keyword evidence="2" id="KW-1185">Reference proteome</keyword>
<proteinExistence type="predicted"/>